<reference evidence="3" key="1">
    <citation type="submission" date="2017-05" db="EMBL/GenBank/DDBJ databases">
        <title>Streptomyces olivochromogenes NBRC 3561 whole genome shotgun sequence.</title>
        <authorList>
            <person name="Dohra H."/>
            <person name="Kodani S."/>
        </authorList>
    </citation>
    <scope>NUCLEOTIDE SEQUENCE [LARGE SCALE GENOMIC DNA]</scope>
    <source>
        <strain evidence="3">NBRC 3561</strain>
    </source>
</reference>
<dbReference type="RefSeq" id="WP_067366840.1">
    <property type="nucleotide sequence ID" value="NZ_BDQI01000007.1"/>
</dbReference>
<dbReference type="EMBL" id="BDQI01000007">
    <property type="protein sequence ID" value="GAX52205.1"/>
    <property type="molecule type" value="Genomic_DNA"/>
</dbReference>
<dbReference type="AlphaFoldDB" id="A0A250VDG2"/>
<feature type="region of interest" description="Disordered" evidence="1">
    <location>
        <begin position="232"/>
        <end position="303"/>
    </location>
</feature>
<evidence type="ECO:0000313" key="3">
    <source>
        <dbReference type="Proteomes" id="UP000217446"/>
    </source>
</evidence>
<organism evidence="2 3">
    <name type="scientific">Streptomyces olivochromogenes</name>
    <dbReference type="NCBI Taxonomy" id="1963"/>
    <lineage>
        <taxon>Bacteria</taxon>
        <taxon>Bacillati</taxon>
        <taxon>Actinomycetota</taxon>
        <taxon>Actinomycetes</taxon>
        <taxon>Kitasatosporales</taxon>
        <taxon>Streptomycetaceae</taxon>
        <taxon>Streptomyces</taxon>
    </lineage>
</organism>
<evidence type="ECO:0000313" key="2">
    <source>
        <dbReference type="EMBL" id="GAX52205.1"/>
    </source>
</evidence>
<gene>
    <name evidence="2" type="ORF">SO3561_03715</name>
</gene>
<accession>A0A250VDG2</accession>
<comment type="caution">
    <text evidence="2">The sequence shown here is derived from an EMBL/GenBank/DDBJ whole genome shotgun (WGS) entry which is preliminary data.</text>
</comment>
<dbReference type="STRING" id="1963.AQJ27_13180"/>
<protein>
    <submittedName>
        <fullName evidence="2">Uncharacterized protein</fullName>
    </submittedName>
</protein>
<keyword evidence="3" id="KW-1185">Reference proteome</keyword>
<name>A0A250VDG2_STROL</name>
<feature type="compositionally biased region" description="Low complexity" evidence="1">
    <location>
        <begin position="166"/>
        <end position="184"/>
    </location>
</feature>
<proteinExistence type="predicted"/>
<evidence type="ECO:0000256" key="1">
    <source>
        <dbReference type="SAM" id="MobiDB-lite"/>
    </source>
</evidence>
<feature type="region of interest" description="Disordered" evidence="1">
    <location>
        <begin position="158"/>
        <end position="219"/>
    </location>
</feature>
<dbReference type="Proteomes" id="UP000217446">
    <property type="component" value="Unassembled WGS sequence"/>
</dbReference>
<sequence>MTPLAAEPPFAGAALRMTRMTRTAAGRRALRLALLVAGLFALGVLCGERAHAADGADELVPTVPTSSSVRVVKPGAPLSVAHPAAHTVTHVTDTVTHARVTEAVTHACVTDTVTHAHVTDTVAQVGDTITRVTDTVRHVVRPAADRVVRPVGDLVETVTGELGQAPPKTLPSLPSSPSLPEVPGLPDPASLPGAGGQVPSAGSGPQHSGAGAVPSSSHAVVRHADAGPVGPTYYGPARLGTDTDGVAVRGEHRGAAPGPGPGPDRQAPPGDPTGALGGQSAVDSGTPRHGDPHAVVTPSHRTPLRLVPGVPAAVTAAGTRDRYRDIPLFPG</sequence>